<name>A0A645EVF3_9ZZZZ</name>
<accession>A0A645EVF3</accession>
<proteinExistence type="predicted"/>
<sequence length="59" mass="6987">MYHLPPEERELVLQSVSVSQSQELYLPSHILIKSVFIQVLVFMTIGEIFIRMKKQMSMY</sequence>
<keyword evidence="1" id="KW-1133">Transmembrane helix</keyword>
<dbReference type="AlphaFoldDB" id="A0A645EVF3"/>
<keyword evidence="1" id="KW-0472">Membrane</keyword>
<reference evidence="2" key="1">
    <citation type="submission" date="2019-08" db="EMBL/GenBank/DDBJ databases">
        <authorList>
            <person name="Kucharzyk K."/>
            <person name="Murdoch R.W."/>
            <person name="Higgins S."/>
            <person name="Loffler F."/>
        </authorList>
    </citation>
    <scope>NUCLEOTIDE SEQUENCE</scope>
</reference>
<organism evidence="2">
    <name type="scientific">bioreactor metagenome</name>
    <dbReference type="NCBI Taxonomy" id="1076179"/>
    <lineage>
        <taxon>unclassified sequences</taxon>
        <taxon>metagenomes</taxon>
        <taxon>ecological metagenomes</taxon>
    </lineage>
</organism>
<feature type="transmembrane region" description="Helical" evidence="1">
    <location>
        <begin position="30"/>
        <end position="50"/>
    </location>
</feature>
<dbReference type="EMBL" id="VSSQ01051909">
    <property type="protein sequence ID" value="MPN06028.1"/>
    <property type="molecule type" value="Genomic_DNA"/>
</dbReference>
<protein>
    <submittedName>
        <fullName evidence="2">Uncharacterized protein</fullName>
    </submittedName>
</protein>
<comment type="caution">
    <text evidence="2">The sequence shown here is derived from an EMBL/GenBank/DDBJ whole genome shotgun (WGS) entry which is preliminary data.</text>
</comment>
<keyword evidence="1" id="KW-0812">Transmembrane</keyword>
<evidence type="ECO:0000313" key="2">
    <source>
        <dbReference type="EMBL" id="MPN06028.1"/>
    </source>
</evidence>
<gene>
    <name evidence="2" type="ORF">SDC9_153282</name>
</gene>
<evidence type="ECO:0000256" key="1">
    <source>
        <dbReference type="SAM" id="Phobius"/>
    </source>
</evidence>